<keyword evidence="4" id="KW-0808">Transferase</keyword>
<feature type="transmembrane region" description="Helical" evidence="9">
    <location>
        <begin position="57"/>
        <end position="78"/>
    </location>
</feature>
<feature type="domain" description="Histidine kinase/HSP90-like ATPase" evidence="10">
    <location>
        <begin position="278"/>
        <end position="349"/>
    </location>
</feature>
<feature type="transmembrane region" description="Helical" evidence="9">
    <location>
        <begin position="5"/>
        <end position="21"/>
    </location>
</feature>
<comment type="caution">
    <text evidence="12">The sequence shown here is derived from an EMBL/GenBank/DDBJ whole genome shotgun (WGS) entry which is preliminary data.</text>
</comment>
<evidence type="ECO:0000256" key="6">
    <source>
        <dbReference type="ARBA" id="ARBA00022777"/>
    </source>
</evidence>
<accession>A0ABS6F211</accession>
<keyword evidence="13" id="KW-1185">Reference proteome</keyword>
<proteinExistence type="predicted"/>
<keyword evidence="9" id="KW-0472">Membrane</keyword>
<keyword evidence="7" id="KW-0067">ATP-binding</keyword>
<evidence type="ECO:0000256" key="7">
    <source>
        <dbReference type="ARBA" id="ARBA00022840"/>
    </source>
</evidence>
<evidence type="ECO:0000259" key="11">
    <source>
        <dbReference type="Pfam" id="PF07730"/>
    </source>
</evidence>
<keyword evidence="9" id="KW-1133">Transmembrane helix</keyword>
<reference evidence="12 13" key="1">
    <citation type="submission" date="2021-06" db="EMBL/GenBank/DDBJ databases">
        <authorList>
            <person name="Sun Q."/>
            <person name="Li D."/>
        </authorList>
    </citation>
    <scope>NUCLEOTIDE SEQUENCE [LARGE SCALE GENOMIC DNA]</scope>
    <source>
        <strain evidence="12 13">MSJ-4</strain>
    </source>
</reference>
<dbReference type="PANTHER" id="PTHR24421">
    <property type="entry name" value="NITRATE/NITRITE SENSOR PROTEIN NARX-RELATED"/>
    <property type="match status" value="1"/>
</dbReference>
<evidence type="ECO:0000256" key="9">
    <source>
        <dbReference type="SAM" id="Phobius"/>
    </source>
</evidence>
<dbReference type="GO" id="GO:0016301">
    <property type="term" value="F:kinase activity"/>
    <property type="evidence" value="ECO:0007669"/>
    <property type="project" value="UniProtKB-KW"/>
</dbReference>
<gene>
    <name evidence="12" type="ORF">KQI89_12410</name>
</gene>
<evidence type="ECO:0000256" key="5">
    <source>
        <dbReference type="ARBA" id="ARBA00022741"/>
    </source>
</evidence>
<keyword evidence="9" id="KW-0812">Transmembrane</keyword>
<evidence type="ECO:0000256" key="2">
    <source>
        <dbReference type="ARBA" id="ARBA00012438"/>
    </source>
</evidence>
<feature type="transmembrane region" description="Helical" evidence="9">
    <location>
        <begin position="84"/>
        <end position="102"/>
    </location>
</feature>
<evidence type="ECO:0000256" key="1">
    <source>
        <dbReference type="ARBA" id="ARBA00000085"/>
    </source>
</evidence>
<evidence type="ECO:0000313" key="12">
    <source>
        <dbReference type="EMBL" id="MBU5592559.1"/>
    </source>
</evidence>
<evidence type="ECO:0000256" key="4">
    <source>
        <dbReference type="ARBA" id="ARBA00022679"/>
    </source>
</evidence>
<dbReference type="CDD" id="cd16917">
    <property type="entry name" value="HATPase_UhpB-NarQ-NarX-like"/>
    <property type="match status" value="1"/>
</dbReference>
<dbReference type="EMBL" id="JAHLQL010000004">
    <property type="protein sequence ID" value="MBU5592559.1"/>
    <property type="molecule type" value="Genomic_DNA"/>
</dbReference>
<evidence type="ECO:0000259" key="10">
    <source>
        <dbReference type="Pfam" id="PF02518"/>
    </source>
</evidence>
<evidence type="ECO:0000256" key="8">
    <source>
        <dbReference type="ARBA" id="ARBA00023012"/>
    </source>
</evidence>
<dbReference type="RefSeq" id="WP_216457328.1">
    <property type="nucleotide sequence ID" value="NZ_JAHLQL010000004.1"/>
</dbReference>
<comment type="catalytic activity">
    <reaction evidence="1">
        <text>ATP + protein L-histidine = ADP + protein N-phospho-L-histidine.</text>
        <dbReference type="EC" id="2.7.13.3"/>
    </reaction>
</comment>
<keyword evidence="5" id="KW-0547">Nucleotide-binding</keyword>
<dbReference type="PANTHER" id="PTHR24421:SF10">
    <property type="entry name" value="NITRATE_NITRITE SENSOR PROTEIN NARQ"/>
    <property type="match status" value="1"/>
</dbReference>
<dbReference type="Pfam" id="PF02518">
    <property type="entry name" value="HATPase_c"/>
    <property type="match status" value="1"/>
</dbReference>
<dbReference type="InterPro" id="IPR011712">
    <property type="entry name" value="Sig_transdc_His_kin_sub3_dim/P"/>
</dbReference>
<dbReference type="Proteomes" id="UP000736583">
    <property type="component" value="Unassembled WGS sequence"/>
</dbReference>
<dbReference type="InterPro" id="IPR050482">
    <property type="entry name" value="Sensor_HK_TwoCompSys"/>
</dbReference>
<feature type="transmembrane region" description="Helical" evidence="9">
    <location>
        <begin position="109"/>
        <end position="124"/>
    </location>
</feature>
<dbReference type="Pfam" id="PF07730">
    <property type="entry name" value="HisKA_3"/>
    <property type="match status" value="1"/>
</dbReference>
<evidence type="ECO:0000256" key="3">
    <source>
        <dbReference type="ARBA" id="ARBA00022553"/>
    </source>
</evidence>
<keyword evidence="3" id="KW-0597">Phosphoprotein</keyword>
<protein>
    <recommendedName>
        <fullName evidence="2">histidine kinase</fullName>
        <ecNumber evidence="2">2.7.13.3</ecNumber>
    </recommendedName>
</protein>
<feature type="domain" description="Signal transduction histidine kinase subgroup 3 dimerisation and phosphoacceptor" evidence="11">
    <location>
        <begin position="172"/>
        <end position="238"/>
    </location>
</feature>
<keyword evidence="8" id="KW-0902">Two-component regulatory system</keyword>
<evidence type="ECO:0000313" key="13">
    <source>
        <dbReference type="Proteomes" id="UP000736583"/>
    </source>
</evidence>
<name>A0ABS6F211_9CLOT</name>
<sequence>MKKIWFNFIILFFYIIEIIMGESIKEFHVILLLFFLCIDVFREKYFNNNISRTVEAISIFFIMLMDIKAVLLLGIFIIDVEEEGNKVFPLLSFGLGIGFLLYKRQYNYLPSYALYAFLCFIIGIERKKFSYINNLYKSTHDKERRYIYELESTKQKLMNSSREIVYLTEAKERNRIARTLHDNLGHKIAGILMQLQASRRVALKDQDKMLQLLDKSIEGLSSSLELIRDTVHNIKPKENIGIEYIKKLIEDFNYCNVEFKYKGDFNNVNSFEMQIITSTLKEALTNISKYSKASKVNIEIDANVNFIRIYIKDNGVGAENIKEGLGISGMKERLKNIGGNLSISSQDGFIIVGIMPRISNE</sequence>
<dbReference type="EC" id="2.7.13.3" evidence="2"/>
<keyword evidence="6 12" id="KW-0418">Kinase</keyword>
<dbReference type="InterPro" id="IPR003594">
    <property type="entry name" value="HATPase_dom"/>
</dbReference>
<organism evidence="12 13">
    <name type="scientific">Clostridium simiarum</name>
    <dbReference type="NCBI Taxonomy" id="2841506"/>
    <lineage>
        <taxon>Bacteria</taxon>
        <taxon>Bacillati</taxon>
        <taxon>Bacillota</taxon>
        <taxon>Clostridia</taxon>
        <taxon>Eubacteriales</taxon>
        <taxon>Clostridiaceae</taxon>
        <taxon>Clostridium</taxon>
    </lineage>
</organism>